<dbReference type="AlphaFoldDB" id="A0A1M6QVQ1"/>
<dbReference type="OrthoDB" id="9156597at2"/>
<evidence type="ECO:0000313" key="2">
    <source>
        <dbReference type="Proteomes" id="UP000184310"/>
    </source>
</evidence>
<accession>A0A1M6QVQ1</accession>
<keyword evidence="2" id="KW-1185">Reference proteome</keyword>
<name>A0A1M6QVQ1_9CLOT</name>
<evidence type="ECO:0000313" key="1">
    <source>
        <dbReference type="EMBL" id="SHK24339.1"/>
    </source>
</evidence>
<dbReference type="EMBL" id="FQZB01000015">
    <property type="protein sequence ID" value="SHK24339.1"/>
    <property type="molecule type" value="Genomic_DNA"/>
</dbReference>
<protein>
    <submittedName>
        <fullName evidence="1">Uncharacterized protein</fullName>
    </submittedName>
</protein>
<dbReference type="RefSeq" id="WP_072990842.1">
    <property type="nucleotide sequence ID" value="NZ_FQZB01000015.1"/>
</dbReference>
<sequence>MVDLNFNVGDTNFLAIVNTNKYFSYVDEEWDLKMLKNHFIKQTEQGNLLVMQMTNEGIEDDWKIRVEFGDSILESECFRKDTGYIKVDNSELCFVEYTCLTMAAQFKDEKVPDNYCDRFRFKIDNGVYKVNIIQFYDVDNGLHIGRSDIDILFQFIKVESNLEWAPKVFWYDC</sequence>
<gene>
    <name evidence="1" type="ORF">SAMN02745163_03471</name>
</gene>
<reference evidence="1 2" key="1">
    <citation type="submission" date="2016-11" db="EMBL/GenBank/DDBJ databases">
        <authorList>
            <person name="Jaros S."/>
            <person name="Januszkiewicz K."/>
            <person name="Wedrychowicz H."/>
        </authorList>
    </citation>
    <scope>NUCLEOTIDE SEQUENCE [LARGE SCALE GENOMIC DNA]</scope>
    <source>
        <strain evidence="1 2">DSM 21758</strain>
    </source>
</reference>
<dbReference type="Proteomes" id="UP000184310">
    <property type="component" value="Unassembled WGS sequence"/>
</dbReference>
<proteinExistence type="predicted"/>
<organism evidence="1 2">
    <name type="scientific">Clostridium cavendishii DSM 21758</name>
    <dbReference type="NCBI Taxonomy" id="1121302"/>
    <lineage>
        <taxon>Bacteria</taxon>
        <taxon>Bacillati</taxon>
        <taxon>Bacillota</taxon>
        <taxon>Clostridia</taxon>
        <taxon>Eubacteriales</taxon>
        <taxon>Clostridiaceae</taxon>
        <taxon>Clostridium</taxon>
    </lineage>
</organism>